<dbReference type="SUPFAM" id="SSF53850">
    <property type="entry name" value="Periplasmic binding protein-like II"/>
    <property type="match status" value="1"/>
</dbReference>
<dbReference type="PANTHER" id="PTHR30346">
    <property type="entry name" value="TRANSCRIPTIONAL DUAL REGULATOR HCAR-RELATED"/>
    <property type="match status" value="1"/>
</dbReference>
<dbReference type="GO" id="GO:0032993">
    <property type="term" value="C:protein-DNA complex"/>
    <property type="evidence" value="ECO:0007669"/>
    <property type="project" value="TreeGrafter"/>
</dbReference>
<evidence type="ECO:0000313" key="7">
    <source>
        <dbReference type="EMBL" id="HIZ36021.1"/>
    </source>
</evidence>
<evidence type="ECO:0000256" key="2">
    <source>
        <dbReference type="ARBA" id="ARBA00023015"/>
    </source>
</evidence>
<dbReference type="Proteomes" id="UP000824037">
    <property type="component" value="Unassembled WGS sequence"/>
</dbReference>
<comment type="caution">
    <text evidence="7">The sequence shown here is derived from an EMBL/GenBank/DDBJ whole genome shotgun (WGS) entry which is preliminary data.</text>
</comment>
<dbReference type="GO" id="GO:0003700">
    <property type="term" value="F:DNA-binding transcription factor activity"/>
    <property type="evidence" value="ECO:0007669"/>
    <property type="project" value="TreeGrafter"/>
</dbReference>
<proteinExistence type="inferred from homology"/>
<dbReference type="InterPro" id="IPR005119">
    <property type="entry name" value="LysR_subst-bd"/>
</dbReference>
<dbReference type="EMBL" id="DXBY01000164">
    <property type="protein sequence ID" value="HIZ36021.1"/>
    <property type="molecule type" value="Genomic_DNA"/>
</dbReference>
<dbReference type="GO" id="GO:0003677">
    <property type="term" value="F:DNA binding"/>
    <property type="evidence" value="ECO:0007669"/>
    <property type="project" value="UniProtKB-KW"/>
</dbReference>
<sequence>MPVAPFRLGYVPGVTPAKWVRTWSERHRLRLELVALTSPTAAAALAERRVDAALLRPPVDPETVSAIPLYTEVTVVVAARDHPLAALEADEQATAADLAGEVLLHPLDDVYPGTGHLPATVLDHRPDTTAEAIELAAAGTGLLIVPMSLARLHHRRDLVHRTLAGAPGAPVLLAWLTEHTTEAVEDFIGIVRGRTVNSTRGRRLDAQRDPPEQSDPPAQTGTRSRSAARRGGPAARSSRGQGESTTAGGRRRRPSSARGKRPGPRRKGRR</sequence>
<dbReference type="AlphaFoldDB" id="A0A9D2J475"/>
<evidence type="ECO:0000259" key="6">
    <source>
        <dbReference type="Pfam" id="PF03466"/>
    </source>
</evidence>
<comment type="similarity">
    <text evidence="1">Belongs to the LysR transcriptional regulatory family.</text>
</comment>
<evidence type="ECO:0000256" key="3">
    <source>
        <dbReference type="ARBA" id="ARBA00023125"/>
    </source>
</evidence>
<protein>
    <submittedName>
        <fullName evidence="7">LysR family transcriptional regulator</fullName>
    </submittedName>
</protein>
<name>A0A9D2J475_9MICO</name>
<reference evidence="7" key="2">
    <citation type="submission" date="2021-04" db="EMBL/GenBank/DDBJ databases">
        <authorList>
            <person name="Gilroy R."/>
        </authorList>
    </citation>
    <scope>NUCLEOTIDE SEQUENCE</scope>
    <source>
        <strain evidence="7">ChiGjej4B4-7305</strain>
    </source>
</reference>
<reference evidence="7" key="1">
    <citation type="journal article" date="2021" name="PeerJ">
        <title>Extensive microbial diversity within the chicken gut microbiome revealed by metagenomics and culture.</title>
        <authorList>
            <person name="Gilroy R."/>
            <person name="Ravi A."/>
            <person name="Getino M."/>
            <person name="Pursley I."/>
            <person name="Horton D.L."/>
            <person name="Alikhan N.F."/>
            <person name="Baker D."/>
            <person name="Gharbi K."/>
            <person name="Hall N."/>
            <person name="Watson M."/>
            <person name="Adriaenssens E.M."/>
            <person name="Foster-Nyarko E."/>
            <person name="Jarju S."/>
            <person name="Secka A."/>
            <person name="Antonio M."/>
            <person name="Oren A."/>
            <person name="Chaudhuri R.R."/>
            <person name="La Ragione R."/>
            <person name="Hildebrand F."/>
            <person name="Pallen M.J."/>
        </authorList>
    </citation>
    <scope>NUCLEOTIDE SEQUENCE</scope>
    <source>
        <strain evidence="7">ChiGjej4B4-7305</strain>
    </source>
</reference>
<evidence type="ECO:0000256" key="1">
    <source>
        <dbReference type="ARBA" id="ARBA00009437"/>
    </source>
</evidence>
<gene>
    <name evidence="7" type="ORF">H9815_09610</name>
</gene>
<dbReference type="PANTHER" id="PTHR30346:SF0">
    <property type="entry name" value="HCA OPERON TRANSCRIPTIONAL ACTIVATOR HCAR"/>
    <property type="match status" value="1"/>
</dbReference>
<keyword evidence="4" id="KW-0804">Transcription</keyword>
<feature type="compositionally biased region" description="Basic residues" evidence="5">
    <location>
        <begin position="249"/>
        <end position="270"/>
    </location>
</feature>
<keyword evidence="2" id="KW-0805">Transcription regulation</keyword>
<evidence type="ECO:0000313" key="8">
    <source>
        <dbReference type="Proteomes" id="UP000824037"/>
    </source>
</evidence>
<organism evidence="7 8">
    <name type="scientific">Candidatus Ruania gallistercoris</name>
    <dbReference type="NCBI Taxonomy" id="2838746"/>
    <lineage>
        <taxon>Bacteria</taxon>
        <taxon>Bacillati</taxon>
        <taxon>Actinomycetota</taxon>
        <taxon>Actinomycetes</taxon>
        <taxon>Micrococcales</taxon>
        <taxon>Ruaniaceae</taxon>
        <taxon>Ruania</taxon>
    </lineage>
</organism>
<accession>A0A9D2J475</accession>
<keyword evidence="3" id="KW-0238">DNA-binding</keyword>
<feature type="domain" description="LysR substrate-binding" evidence="6">
    <location>
        <begin position="23"/>
        <end position="193"/>
    </location>
</feature>
<evidence type="ECO:0000256" key="4">
    <source>
        <dbReference type="ARBA" id="ARBA00023163"/>
    </source>
</evidence>
<evidence type="ECO:0000256" key="5">
    <source>
        <dbReference type="SAM" id="MobiDB-lite"/>
    </source>
</evidence>
<dbReference type="Gene3D" id="3.40.190.10">
    <property type="entry name" value="Periplasmic binding protein-like II"/>
    <property type="match status" value="2"/>
</dbReference>
<dbReference type="Pfam" id="PF03466">
    <property type="entry name" value="LysR_substrate"/>
    <property type="match status" value="1"/>
</dbReference>
<feature type="compositionally biased region" description="Basic and acidic residues" evidence="5">
    <location>
        <begin position="202"/>
        <end position="211"/>
    </location>
</feature>
<feature type="compositionally biased region" description="Low complexity" evidence="5">
    <location>
        <begin position="218"/>
        <end position="242"/>
    </location>
</feature>
<feature type="region of interest" description="Disordered" evidence="5">
    <location>
        <begin position="199"/>
        <end position="270"/>
    </location>
</feature>